<sequence length="531" mass="60895">MKNFGRSVFFLFLFSFGVLSAQNVQFYLEPSQIEAGEVAILHVKYQGDADLQPVQKRYESKHVQVYFLGHSSETQIINFKVSKSKLLKYQVSSDKVGKHQVPKIIVLIGNETIESPDLFFEVLPTRPKVRSQRPQSLIDQLLQGMEPDFGPNEKPEVGFQLNKYNCYLGEPVIGYYVLYYSNMNRPYLERDPNRSISYPFFLSETLQGVTVQIEPEVLKDGLLRRTLVYGKEIYSLTPLKPGRFQLGETKFVVGDGLQFGAVHDSLPVKPAMIEVKPLPKPSPIGYQGAIGDYTISHSFPNRKAYDKEPYYFTILVKGEGTGAGIEPPLELKGFEDSIHFISKSKKKSFQRLPSGEYGFYSEVSFQYSWEPNGIGERQLPKAKIVFFLPKENRYEIRELKLPSIQVEPKPDRTLSKPKKDPSFSLSNYFLWSIGLIVFSAVMFGSWLKLQAEQKQKVVWKEMEEILGQKKGIFLSDYLKGKGLPETEIQFLLQLQSSSPSKSWFERMKELGRKDQNKIQSIFKILNERSMI</sequence>
<keyword evidence="1" id="KW-0812">Transmembrane</keyword>
<evidence type="ECO:0000256" key="1">
    <source>
        <dbReference type="SAM" id="Phobius"/>
    </source>
</evidence>
<reference evidence="3 4" key="1">
    <citation type="submission" date="2018-02" db="EMBL/GenBank/DDBJ databases">
        <title>Novel Leptospira species isolated from soil and water in Japan.</title>
        <authorList>
            <person name="Nakao R."/>
            <person name="Masuzawa T."/>
        </authorList>
    </citation>
    <scope>NUCLEOTIDE SEQUENCE [LARGE SCALE GENOMIC DNA]</scope>
    <source>
        <strain evidence="3 4">YH101</strain>
    </source>
</reference>
<gene>
    <name evidence="3" type="ORF">LPTSP4_34590</name>
</gene>
<dbReference type="AlphaFoldDB" id="A0A2P2E4W7"/>
<keyword evidence="2" id="KW-0732">Signal</keyword>
<proteinExistence type="predicted"/>
<evidence type="ECO:0000313" key="4">
    <source>
        <dbReference type="Proteomes" id="UP000245133"/>
    </source>
</evidence>
<feature type="signal peptide" evidence="2">
    <location>
        <begin position="1"/>
        <end position="21"/>
    </location>
</feature>
<dbReference type="RefSeq" id="WP_108978311.1">
    <property type="nucleotide sequence ID" value="NZ_BFBB01000009.1"/>
</dbReference>
<dbReference type="Pfam" id="PF13584">
    <property type="entry name" value="BatD"/>
    <property type="match status" value="1"/>
</dbReference>
<evidence type="ECO:0000313" key="3">
    <source>
        <dbReference type="EMBL" id="GBF51921.1"/>
    </source>
</evidence>
<protein>
    <submittedName>
        <fullName evidence="3">Oxygen tolerance protein</fullName>
    </submittedName>
</protein>
<keyword evidence="1" id="KW-0472">Membrane</keyword>
<organism evidence="3 4">
    <name type="scientific">Leptospira ryugenii</name>
    <dbReference type="NCBI Taxonomy" id="1917863"/>
    <lineage>
        <taxon>Bacteria</taxon>
        <taxon>Pseudomonadati</taxon>
        <taxon>Spirochaetota</taxon>
        <taxon>Spirochaetia</taxon>
        <taxon>Leptospirales</taxon>
        <taxon>Leptospiraceae</taxon>
        <taxon>Leptospira</taxon>
    </lineage>
</organism>
<comment type="caution">
    <text evidence="3">The sequence shown here is derived from an EMBL/GenBank/DDBJ whole genome shotgun (WGS) entry which is preliminary data.</text>
</comment>
<accession>A0A2P2E4W7</accession>
<dbReference type="InterPro" id="IPR025738">
    <property type="entry name" value="BatD"/>
</dbReference>
<dbReference type="PANTHER" id="PTHR40940:SF2">
    <property type="entry name" value="BATD"/>
    <property type="match status" value="1"/>
</dbReference>
<dbReference type="OrthoDB" id="343927at2"/>
<keyword evidence="4" id="KW-1185">Reference proteome</keyword>
<feature type="chain" id="PRO_5015180663" evidence="2">
    <location>
        <begin position="22"/>
        <end position="531"/>
    </location>
</feature>
<keyword evidence="1" id="KW-1133">Transmembrane helix</keyword>
<dbReference type="EMBL" id="BFBB01000009">
    <property type="protein sequence ID" value="GBF51921.1"/>
    <property type="molecule type" value="Genomic_DNA"/>
</dbReference>
<evidence type="ECO:0000256" key="2">
    <source>
        <dbReference type="SAM" id="SignalP"/>
    </source>
</evidence>
<dbReference type="Proteomes" id="UP000245133">
    <property type="component" value="Unassembled WGS sequence"/>
</dbReference>
<dbReference type="PANTHER" id="PTHR40940">
    <property type="entry name" value="PROTEIN BATD-RELATED"/>
    <property type="match status" value="1"/>
</dbReference>
<feature type="transmembrane region" description="Helical" evidence="1">
    <location>
        <begin position="428"/>
        <end position="447"/>
    </location>
</feature>
<name>A0A2P2E4W7_9LEPT</name>